<evidence type="ECO:0000256" key="1">
    <source>
        <dbReference type="ARBA" id="ARBA00006987"/>
    </source>
</evidence>
<dbReference type="EMBL" id="JAJISD010000005">
    <property type="protein sequence ID" value="MCC8430046.1"/>
    <property type="molecule type" value="Genomic_DNA"/>
</dbReference>
<dbReference type="InterPro" id="IPR042100">
    <property type="entry name" value="Bug_dom1"/>
</dbReference>
<dbReference type="Pfam" id="PF03401">
    <property type="entry name" value="TctC"/>
    <property type="match status" value="1"/>
</dbReference>
<evidence type="ECO:0000313" key="3">
    <source>
        <dbReference type="EMBL" id="MCC8430046.1"/>
    </source>
</evidence>
<dbReference type="Gene3D" id="3.40.190.10">
    <property type="entry name" value="Periplasmic binding protein-like II"/>
    <property type="match status" value="1"/>
</dbReference>
<comment type="caution">
    <text evidence="3">The sequence shown here is derived from an EMBL/GenBank/DDBJ whole genome shotgun (WGS) entry which is preliminary data.</text>
</comment>
<accession>A0ABS8KVE2</accession>
<feature type="chain" id="PRO_5045522681" evidence="2">
    <location>
        <begin position="22"/>
        <end position="327"/>
    </location>
</feature>
<dbReference type="Gene3D" id="3.40.190.150">
    <property type="entry name" value="Bordetella uptake gene, domain 1"/>
    <property type="match status" value="1"/>
</dbReference>
<keyword evidence="2" id="KW-0732">Signal</keyword>
<reference evidence="3 4" key="1">
    <citation type="submission" date="2021-11" db="EMBL/GenBank/DDBJ databases">
        <authorList>
            <person name="Lee D.-H."/>
            <person name="Kim S.-B."/>
        </authorList>
    </citation>
    <scope>NUCLEOTIDE SEQUENCE [LARGE SCALE GENOMIC DNA]</scope>
    <source>
        <strain evidence="3 4">KCTC 52223</strain>
    </source>
</reference>
<gene>
    <name evidence="3" type="ORF">LJ725_13780</name>
</gene>
<feature type="signal peptide" evidence="2">
    <location>
        <begin position="1"/>
        <end position="21"/>
    </location>
</feature>
<dbReference type="PIRSF" id="PIRSF017082">
    <property type="entry name" value="YflP"/>
    <property type="match status" value="1"/>
</dbReference>
<dbReference type="CDD" id="cd13578">
    <property type="entry name" value="PBP2_Bug27"/>
    <property type="match status" value="1"/>
</dbReference>
<keyword evidence="4" id="KW-1185">Reference proteome</keyword>
<dbReference type="RefSeq" id="WP_230551235.1">
    <property type="nucleotide sequence ID" value="NZ_JAJISD010000005.1"/>
</dbReference>
<dbReference type="InterPro" id="IPR006311">
    <property type="entry name" value="TAT_signal"/>
</dbReference>
<evidence type="ECO:0000256" key="2">
    <source>
        <dbReference type="SAM" id="SignalP"/>
    </source>
</evidence>
<dbReference type="PANTHER" id="PTHR42928">
    <property type="entry name" value="TRICARBOXYLATE-BINDING PROTEIN"/>
    <property type="match status" value="1"/>
</dbReference>
<proteinExistence type="inferred from homology"/>
<dbReference type="PROSITE" id="PS51318">
    <property type="entry name" value="TAT"/>
    <property type="match status" value="1"/>
</dbReference>
<dbReference type="Proteomes" id="UP001198862">
    <property type="component" value="Unassembled WGS sequence"/>
</dbReference>
<sequence>MLNRRSFLAATLAVASAPAAAQTSGQAAPWPSKPIKLVVPYAPGGTTDVVARMVAEYLGQKLGQNIIVDNKPGKGAMVGTALVAKAAPDGYTLLMSVISGLSISPTLYGGADFDPMGDFIHVSIASTNPSVLVANTNFGPKTFKEFVEYAKANRGKVSYATSGAGSSNHLLGARLEQVISAGLVHVPYRGAGPAMIDTIAGNVPVMFDSLPSAAPHIKAGKVNALAVSGETRSPAFPDVPTMKELGYPDLISYSWFGISVPAKTPQPIVDRIATEMQAVLKEPAVIKRWEEIGAEGSTMTPAEVTRFIQSEIDKWTPVVKASGATPG</sequence>
<dbReference type="SUPFAM" id="SSF53850">
    <property type="entry name" value="Periplasmic binding protein-like II"/>
    <property type="match status" value="1"/>
</dbReference>
<protein>
    <submittedName>
        <fullName evidence="3">Tripartite tricarboxylate transporter substrate binding protein</fullName>
    </submittedName>
</protein>
<dbReference type="PANTHER" id="PTHR42928:SF5">
    <property type="entry name" value="BLR1237 PROTEIN"/>
    <property type="match status" value="1"/>
</dbReference>
<name>A0ABS8KVE2_9HYPH</name>
<dbReference type="InterPro" id="IPR005064">
    <property type="entry name" value="BUG"/>
</dbReference>
<organism evidence="3 4">
    <name type="scientific">Reyranella aquatilis</name>
    <dbReference type="NCBI Taxonomy" id="2035356"/>
    <lineage>
        <taxon>Bacteria</taxon>
        <taxon>Pseudomonadati</taxon>
        <taxon>Pseudomonadota</taxon>
        <taxon>Alphaproteobacteria</taxon>
        <taxon>Hyphomicrobiales</taxon>
        <taxon>Reyranellaceae</taxon>
        <taxon>Reyranella</taxon>
    </lineage>
</organism>
<evidence type="ECO:0000313" key="4">
    <source>
        <dbReference type="Proteomes" id="UP001198862"/>
    </source>
</evidence>
<comment type="similarity">
    <text evidence="1">Belongs to the UPF0065 (bug) family.</text>
</comment>